<organism evidence="2 3">
    <name type="scientific">Pisolithus tinctorius Marx 270</name>
    <dbReference type="NCBI Taxonomy" id="870435"/>
    <lineage>
        <taxon>Eukaryota</taxon>
        <taxon>Fungi</taxon>
        <taxon>Dikarya</taxon>
        <taxon>Basidiomycota</taxon>
        <taxon>Agaricomycotina</taxon>
        <taxon>Agaricomycetes</taxon>
        <taxon>Agaricomycetidae</taxon>
        <taxon>Boletales</taxon>
        <taxon>Sclerodermatineae</taxon>
        <taxon>Pisolithaceae</taxon>
        <taxon>Pisolithus</taxon>
    </lineage>
</organism>
<reference evidence="3" key="2">
    <citation type="submission" date="2015-01" db="EMBL/GenBank/DDBJ databases">
        <title>Evolutionary Origins and Diversification of the Mycorrhizal Mutualists.</title>
        <authorList>
            <consortium name="DOE Joint Genome Institute"/>
            <consortium name="Mycorrhizal Genomics Consortium"/>
            <person name="Kohler A."/>
            <person name="Kuo A."/>
            <person name="Nagy L.G."/>
            <person name="Floudas D."/>
            <person name="Copeland A."/>
            <person name="Barry K.W."/>
            <person name="Cichocki N."/>
            <person name="Veneault-Fourrey C."/>
            <person name="LaButti K."/>
            <person name="Lindquist E.A."/>
            <person name="Lipzen A."/>
            <person name="Lundell T."/>
            <person name="Morin E."/>
            <person name="Murat C."/>
            <person name="Riley R."/>
            <person name="Ohm R."/>
            <person name="Sun H."/>
            <person name="Tunlid A."/>
            <person name="Henrissat B."/>
            <person name="Grigoriev I.V."/>
            <person name="Hibbett D.S."/>
            <person name="Martin F."/>
        </authorList>
    </citation>
    <scope>NUCLEOTIDE SEQUENCE [LARGE SCALE GENOMIC DNA]</scope>
    <source>
        <strain evidence="3">Marx 270</strain>
    </source>
</reference>
<evidence type="ECO:0000313" key="2">
    <source>
        <dbReference type="EMBL" id="KIO08295.1"/>
    </source>
</evidence>
<name>A0A0C3P5C8_PISTI</name>
<feature type="compositionally biased region" description="Basic and acidic residues" evidence="1">
    <location>
        <begin position="49"/>
        <end position="58"/>
    </location>
</feature>
<dbReference type="HOGENOM" id="CLU_1849937_0_0_1"/>
<proteinExistence type="predicted"/>
<dbReference type="STRING" id="870435.A0A0C3P5C8"/>
<dbReference type="EMBL" id="KN831957">
    <property type="protein sequence ID" value="KIO08295.1"/>
    <property type="molecule type" value="Genomic_DNA"/>
</dbReference>
<reference evidence="2 3" key="1">
    <citation type="submission" date="2014-04" db="EMBL/GenBank/DDBJ databases">
        <authorList>
            <consortium name="DOE Joint Genome Institute"/>
            <person name="Kuo A."/>
            <person name="Kohler A."/>
            <person name="Costa M.D."/>
            <person name="Nagy L.G."/>
            <person name="Floudas D."/>
            <person name="Copeland A."/>
            <person name="Barry K.W."/>
            <person name="Cichocki N."/>
            <person name="Veneault-Fourrey C."/>
            <person name="LaButti K."/>
            <person name="Lindquist E.A."/>
            <person name="Lipzen A."/>
            <person name="Lundell T."/>
            <person name="Morin E."/>
            <person name="Murat C."/>
            <person name="Sun H."/>
            <person name="Tunlid A."/>
            <person name="Henrissat B."/>
            <person name="Grigoriev I.V."/>
            <person name="Hibbett D.S."/>
            <person name="Martin F."/>
            <person name="Nordberg H.P."/>
            <person name="Cantor M.N."/>
            <person name="Hua S.X."/>
        </authorList>
    </citation>
    <scope>NUCLEOTIDE SEQUENCE [LARGE SCALE GENOMIC DNA]</scope>
    <source>
        <strain evidence="2 3">Marx 270</strain>
    </source>
</reference>
<dbReference type="Proteomes" id="UP000054217">
    <property type="component" value="Unassembled WGS sequence"/>
</dbReference>
<accession>A0A0C3P5C8</accession>
<sequence>MKGENEQLRRENLILKEKIVQLEEKIEMHTRRPRSDSAARSYDGSSNESQRERAKAGDKLGTPPSAVVPSSLEPAVQNTDFSPAREALSTHFSTPAPPAADDVLGYAAIAGSSAIDSFQCILCSPNAPCRCRETVLQQV</sequence>
<evidence type="ECO:0000256" key="1">
    <source>
        <dbReference type="SAM" id="MobiDB-lite"/>
    </source>
</evidence>
<feature type="compositionally biased region" description="Basic and acidic residues" evidence="1">
    <location>
        <begin position="23"/>
        <end position="37"/>
    </location>
</feature>
<feature type="region of interest" description="Disordered" evidence="1">
    <location>
        <begin position="23"/>
        <end position="73"/>
    </location>
</feature>
<evidence type="ECO:0000313" key="3">
    <source>
        <dbReference type="Proteomes" id="UP000054217"/>
    </source>
</evidence>
<dbReference type="OrthoDB" id="5374328at2759"/>
<feature type="non-terminal residue" evidence="2">
    <location>
        <position position="139"/>
    </location>
</feature>
<keyword evidence="3" id="KW-1185">Reference proteome</keyword>
<dbReference type="AlphaFoldDB" id="A0A0C3P5C8"/>
<protein>
    <submittedName>
        <fullName evidence="2">Uncharacterized protein</fullName>
    </submittedName>
</protein>
<dbReference type="InParanoid" id="A0A0C3P5C8"/>
<gene>
    <name evidence="2" type="ORF">M404DRAFT_997224</name>
</gene>